<dbReference type="AlphaFoldDB" id="A0A939HCF5"/>
<gene>
    <name evidence="2" type="ORF">J3A84_08305</name>
</gene>
<dbReference type="EMBL" id="JAFNJU010000005">
    <property type="protein sequence ID" value="MBO1265025.1"/>
    <property type="molecule type" value="Genomic_DNA"/>
</dbReference>
<comment type="caution">
    <text evidence="2">The sequence shown here is derived from an EMBL/GenBank/DDBJ whole genome shotgun (WGS) entry which is preliminary data.</text>
</comment>
<name>A0A939HCF5_9CLOT</name>
<organism evidence="2 3">
    <name type="scientific">Proteiniclasticum aestuarii</name>
    <dbReference type="NCBI Taxonomy" id="2817862"/>
    <lineage>
        <taxon>Bacteria</taxon>
        <taxon>Bacillati</taxon>
        <taxon>Bacillota</taxon>
        <taxon>Clostridia</taxon>
        <taxon>Eubacteriales</taxon>
        <taxon>Clostridiaceae</taxon>
        <taxon>Proteiniclasticum</taxon>
    </lineage>
</organism>
<sequence>MELREILRAFLFIIAACSFGISVLSFFTLAKMKSVPKKNRNLMEYQKPKQYKTLGISTLAISAVALVLALWV</sequence>
<accession>A0A939HCF5</accession>
<protein>
    <submittedName>
        <fullName evidence="2">Uncharacterized protein</fullName>
    </submittedName>
</protein>
<keyword evidence="3" id="KW-1185">Reference proteome</keyword>
<dbReference type="Proteomes" id="UP000664218">
    <property type="component" value="Unassembled WGS sequence"/>
</dbReference>
<evidence type="ECO:0000256" key="1">
    <source>
        <dbReference type="SAM" id="Phobius"/>
    </source>
</evidence>
<reference evidence="2" key="1">
    <citation type="submission" date="2021-03" db="EMBL/GenBank/DDBJ databases">
        <title>Proteiniclasticum marinus sp. nov., isolated from tidal flat sediment.</title>
        <authorList>
            <person name="Namirimu T."/>
            <person name="Yang J.-A."/>
            <person name="Yang S.-H."/>
            <person name="Kim Y.-J."/>
            <person name="Kwon K.K."/>
        </authorList>
    </citation>
    <scope>NUCLEOTIDE SEQUENCE</scope>
    <source>
        <strain evidence="2">SCR006</strain>
    </source>
</reference>
<evidence type="ECO:0000313" key="3">
    <source>
        <dbReference type="Proteomes" id="UP000664218"/>
    </source>
</evidence>
<keyword evidence="1" id="KW-1133">Transmembrane helix</keyword>
<feature type="transmembrane region" description="Helical" evidence="1">
    <location>
        <begin position="6"/>
        <end position="30"/>
    </location>
</feature>
<evidence type="ECO:0000313" key="2">
    <source>
        <dbReference type="EMBL" id="MBO1265025.1"/>
    </source>
</evidence>
<proteinExistence type="predicted"/>
<keyword evidence="1" id="KW-0812">Transmembrane</keyword>
<feature type="transmembrane region" description="Helical" evidence="1">
    <location>
        <begin position="51"/>
        <end position="71"/>
    </location>
</feature>
<dbReference type="RefSeq" id="WP_207599544.1">
    <property type="nucleotide sequence ID" value="NZ_JAFNJU010000005.1"/>
</dbReference>
<keyword evidence="1" id="KW-0472">Membrane</keyword>